<feature type="region of interest" description="Disordered" evidence="1">
    <location>
        <begin position="379"/>
        <end position="462"/>
    </location>
</feature>
<gene>
    <name evidence="2" type="ORF">PGRI_057300</name>
</gene>
<evidence type="ECO:0000313" key="3">
    <source>
        <dbReference type="Proteomes" id="UP000070168"/>
    </source>
</evidence>
<name>A0A135LL98_PENPA</name>
<feature type="compositionally biased region" description="Polar residues" evidence="1">
    <location>
        <begin position="219"/>
        <end position="228"/>
    </location>
</feature>
<evidence type="ECO:0000256" key="1">
    <source>
        <dbReference type="SAM" id="MobiDB-lite"/>
    </source>
</evidence>
<feature type="region of interest" description="Disordered" evidence="1">
    <location>
        <begin position="1"/>
        <end position="20"/>
    </location>
</feature>
<feature type="compositionally biased region" description="Polar residues" evidence="1">
    <location>
        <begin position="449"/>
        <end position="462"/>
    </location>
</feature>
<feature type="compositionally biased region" description="Polar residues" evidence="1">
    <location>
        <begin position="417"/>
        <end position="430"/>
    </location>
</feature>
<keyword evidence="3" id="KW-1185">Reference proteome</keyword>
<proteinExistence type="predicted"/>
<accession>A0A135LL98</accession>
<comment type="caution">
    <text evidence="2">The sequence shown here is derived from an EMBL/GenBank/DDBJ whole genome shotgun (WGS) entry which is preliminary data.</text>
</comment>
<dbReference type="GeneID" id="63708743"/>
<protein>
    <submittedName>
        <fullName evidence="2">Uncharacterized protein</fullName>
    </submittedName>
</protein>
<feature type="compositionally biased region" description="Pro residues" evidence="1">
    <location>
        <begin position="297"/>
        <end position="306"/>
    </location>
</feature>
<evidence type="ECO:0000313" key="2">
    <source>
        <dbReference type="EMBL" id="KXG49762.1"/>
    </source>
</evidence>
<dbReference type="EMBL" id="LHQR01000048">
    <property type="protein sequence ID" value="KXG49762.1"/>
    <property type="molecule type" value="Genomic_DNA"/>
</dbReference>
<feature type="compositionally biased region" description="Pro residues" evidence="1">
    <location>
        <begin position="1"/>
        <end position="15"/>
    </location>
</feature>
<feature type="region of interest" description="Disordered" evidence="1">
    <location>
        <begin position="188"/>
        <end position="359"/>
    </location>
</feature>
<reference evidence="2 3" key="1">
    <citation type="journal article" date="2016" name="BMC Genomics">
        <title>Genome sequencing and secondary metabolism of the postharvest pathogen Penicillium griseofulvum.</title>
        <authorList>
            <person name="Banani H."/>
            <person name="Marcet-Houben M."/>
            <person name="Ballester A.R."/>
            <person name="Abbruscato P."/>
            <person name="Gonzalez-Candelas L."/>
            <person name="Gabaldon T."/>
            <person name="Spadaro D."/>
        </authorList>
    </citation>
    <scope>NUCLEOTIDE SEQUENCE [LARGE SCALE GENOMIC DNA]</scope>
    <source>
        <strain evidence="2 3">PG3</strain>
    </source>
</reference>
<feature type="compositionally biased region" description="Polar residues" evidence="1">
    <location>
        <begin position="307"/>
        <end position="317"/>
    </location>
</feature>
<dbReference type="STRING" id="5078.A0A135LL98"/>
<dbReference type="RefSeq" id="XP_040648298.1">
    <property type="nucleotide sequence ID" value="XM_040793443.1"/>
</dbReference>
<dbReference type="Proteomes" id="UP000070168">
    <property type="component" value="Unassembled WGS sequence"/>
</dbReference>
<feature type="compositionally biased region" description="Basic residues" evidence="1">
    <location>
        <begin position="229"/>
        <end position="243"/>
    </location>
</feature>
<dbReference type="AlphaFoldDB" id="A0A135LL98"/>
<feature type="compositionally biased region" description="Basic and acidic residues" evidence="1">
    <location>
        <begin position="205"/>
        <end position="214"/>
    </location>
</feature>
<dbReference type="OrthoDB" id="5106086at2759"/>
<sequence length="534" mass="60532">MDLPYLPPQSPYSPREPPDTTVLDVDKIRVEAQLEIMKAIEHKTKLADEQKDFEARIRKQTEEDVLKRLEAIDREQEEAKIKAELIKVEAEKKAREELHAKQRAEIDRERLAAVQAKRLEDELRTKIKREREIEENMRETRARQSEEFESRVMEKMLQRMEAVTDLAKRKMLRDLGLENEAVDKLVEKSISHGMERHRRQMSDTSVERTQKTGEEPAGQKQSAGAHTTTRPRSRRQFTRHALRHQTVTREQFTEEQHEQLPGSPRVSQHSRRDSPFGSRMTDDSTTTESESEFLRPKIPPHVPSPPGNLSYTSLETESSGRTDSRHTSSGSTMSRDSYRTYDSYSEIDERDSTSDFYPPPLRELADEIVQVLMQRLAEWPGPGIPTPQPSSHFGRPRRERSYSVYSESDSGGIPMAQSYSSESTRSVQTDSSDKRILPPQPAIEEKPSQLCSSVQDGSGVSEAQTRMDSMTVVTLPDSETSHAAGTSDDSVAGVKSLTEDAIKRNDAHVSTNAEVDASLLEKSSPAGRQMCTLM</sequence>
<organism evidence="2 3">
    <name type="scientific">Penicillium patulum</name>
    <name type="common">Penicillium griseofulvum</name>
    <dbReference type="NCBI Taxonomy" id="5078"/>
    <lineage>
        <taxon>Eukaryota</taxon>
        <taxon>Fungi</taxon>
        <taxon>Dikarya</taxon>
        <taxon>Ascomycota</taxon>
        <taxon>Pezizomycotina</taxon>
        <taxon>Eurotiomycetes</taxon>
        <taxon>Eurotiomycetidae</taxon>
        <taxon>Eurotiales</taxon>
        <taxon>Aspergillaceae</taxon>
        <taxon>Penicillium</taxon>
    </lineage>
</organism>